<dbReference type="AlphaFoldDB" id="A0A9P8LPQ3"/>
<evidence type="ECO:0000313" key="1">
    <source>
        <dbReference type="EMBL" id="KAH0572058.1"/>
    </source>
</evidence>
<proteinExistence type="predicted"/>
<keyword evidence="2" id="KW-1185">Reference proteome</keyword>
<sequence length="125" mass="14518">MNPQIFLLSKKKLSFKEKQKIKPVQLSHQNFTILPIKAEEIATAINMNKFASFRIQTFDTEGNTMIEMAQLAEFEHNIAVSIKNLRKVVKIALNLDTKLRRIQNAIFVYMNAYNLMSSQFQKPIE</sequence>
<reference evidence="1 2" key="1">
    <citation type="journal article" date="2014" name="PLoS Genet.">
        <title>The Genome of Spironucleus salmonicida Highlights a Fish Pathogen Adapted to Fluctuating Environments.</title>
        <authorList>
            <person name="Xu F."/>
            <person name="Jerlstrom-Hultqvist J."/>
            <person name="Einarsson E."/>
            <person name="Astvaldsson A."/>
            <person name="Svard S.G."/>
            <person name="Andersson J.O."/>
        </authorList>
    </citation>
    <scope>NUCLEOTIDE SEQUENCE [LARGE SCALE GENOMIC DNA]</scope>
    <source>
        <strain evidence="1 2">ATCC 50377</strain>
    </source>
</reference>
<accession>A0A9P8LPQ3</accession>
<name>A0A9P8LPQ3_9EUKA</name>
<protein>
    <submittedName>
        <fullName evidence="1">Uncharacterized protein</fullName>
    </submittedName>
</protein>
<dbReference type="EMBL" id="AUWU02000006">
    <property type="protein sequence ID" value="KAH0572058.1"/>
    <property type="molecule type" value="Genomic_DNA"/>
</dbReference>
<dbReference type="RefSeq" id="XP_067762831.1">
    <property type="nucleotide sequence ID" value="XM_067910075.1"/>
</dbReference>
<dbReference type="KEGG" id="ssao:94300284"/>
<organism evidence="1 2">
    <name type="scientific">Spironucleus salmonicida</name>
    <dbReference type="NCBI Taxonomy" id="348837"/>
    <lineage>
        <taxon>Eukaryota</taxon>
        <taxon>Metamonada</taxon>
        <taxon>Diplomonadida</taxon>
        <taxon>Hexamitidae</taxon>
        <taxon>Hexamitinae</taxon>
        <taxon>Spironucleus</taxon>
    </lineage>
</organism>
<comment type="caution">
    <text evidence="1">The sequence shown here is derived from an EMBL/GenBank/DDBJ whole genome shotgun (WGS) entry which is preliminary data.</text>
</comment>
<gene>
    <name evidence="1" type="ORF">SS50377_26261</name>
</gene>
<evidence type="ECO:0000313" key="2">
    <source>
        <dbReference type="Proteomes" id="UP000018208"/>
    </source>
</evidence>
<dbReference type="GeneID" id="94300284"/>
<dbReference type="Proteomes" id="UP000018208">
    <property type="component" value="Unassembled WGS sequence"/>
</dbReference>